<gene>
    <name evidence="7 8" type="primary">mltG</name>
    <name evidence="8" type="ORF">Q4521_04320</name>
</gene>
<keyword evidence="3 7" id="KW-1133">Transmembrane helix</keyword>
<organism evidence="8 9">
    <name type="scientific">Saccharophagus degradans</name>
    <dbReference type="NCBI Taxonomy" id="86304"/>
    <lineage>
        <taxon>Bacteria</taxon>
        <taxon>Pseudomonadati</taxon>
        <taxon>Pseudomonadota</taxon>
        <taxon>Gammaproteobacteria</taxon>
        <taxon>Cellvibrionales</taxon>
        <taxon>Cellvibrionaceae</taxon>
        <taxon>Saccharophagus</taxon>
    </lineage>
</organism>
<dbReference type="GO" id="GO:0009252">
    <property type="term" value="P:peptidoglycan biosynthetic process"/>
    <property type="evidence" value="ECO:0007669"/>
    <property type="project" value="UniProtKB-UniRule"/>
</dbReference>
<dbReference type="AlphaFoldDB" id="A0AAW7X4W5"/>
<dbReference type="GO" id="GO:0008932">
    <property type="term" value="F:lytic endotransglycosylase activity"/>
    <property type="evidence" value="ECO:0007669"/>
    <property type="project" value="UniProtKB-UniRule"/>
</dbReference>
<dbReference type="Proteomes" id="UP001169760">
    <property type="component" value="Unassembled WGS sequence"/>
</dbReference>
<dbReference type="HAMAP" id="MF_02065">
    <property type="entry name" value="MltG"/>
    <property type="match status" value="1"/>
</dbReference>
<protein>
    <recommendedName>
        <fullName evidence="7">Endolytic murein transglycosylase</fullName>
        <ecNumber evidence="7">4.2.2.29</ecNumber>
    </recommendedName>
    <alternativeName>
        <fullName evidence="7">Peptidoglycan lytic transglycosylase</fullName>
    </alternativeName>
    <alternativeName>
        <fullName evidence="7">Peptidoglycan polymerization terminase</fullName>
    </alternativeName>
</protein>
<dbReference type="EC" id="4.2.2.29" evidence="7"/>
<dbReference type="GO" id="GO:0071555">
    <property type="term" value="P:cell wall organization"/>
    <property type="evidence" value="ECO:0007669"/>
    <property type="project" value="UniProtKB-KW"/>
</dbReference>
<evidence type="ECO:0000313" key="8">
    <source>
        <dbReference type="EMBL" id="MDO6421691.1"/>
    </source>
</evidence>
<dbReference type="RefSeq" id="WP_303491290.1">
    <property type="nucleotide sequence ID" value="NZ_JAUOPB010000003.1"/>
</dbReference>
<keyword evidence="4 7" id="KW-0472">Membrane</keyword>
<evidence type="ECO:0000256" key="4">
    <source>
        <dbReference type="ARBA" id="ARBA00023136"/>
    </source>
</evidence>
<evidence type="ECO:0000256" key="3">
    <source>
        <dbReference type="ARBA" id="ARBA00022989"/>
    </source>
</evidence>
<keyword evidence="2 7" id="KW-0812">Transmembrane</keyword>
<keyword evidence="1 7" id="KW-1003">Cell membrane</keyword>
<dbReference type="PANTHER" id="PTHR30518:SF2">
    <property type="entry name" value="ENDOLYTIC MUREIN TRANSGLYCOSYLASE"/>
    <property type="match status" value="1"/>
</dbReference>
<evidence type="ECO:0000256" key="2">
    <source>
        <dbReference type="ARBA" id="ARBA00022692"/>
    </source>
</evidence>
<dbReference type="Gene3D" id="3.30.1490.480">
    <property type="entry name" value="Endolytic murein transglycosylase"/>
    <property type="match status" value="1"/>
</dbReference>
<dbReference type="EMBL" id="JAUOPB010000003">
    <property type="protein sequence ID" value="MDO6421691.1"/>
    <property type="molecule type" value="Genomic_DNA"/>
</dbReference>
<comment type="catalytic activity">
    <reaction evidence="7">
        <text>a peptidoglycan chain = a peptidoglycan chain with N-acetyl-1,6-anhydromuramyl-[peptide] at the reducing end + a peptidoglycan chain with N-acetylglucosamine at the non-reducing end.</text>
        <dbReference type="EC" id="4.2.2.29"/>
    </reaction>
</comment>
<comment type="function">
    <text evidence="7">Functions as a peptidoglycan terminase that cleaves nascent peptidoglycan strands endolytically to terminate their elongation.</text>
</comment>
<dbReference type="InterPro" id="IPR003770">
    <property type="entry name" value="MLTG-like"/>
</dbReference>
<dbReference type="Gene3D" id="3.30.160.60">
    <property type="entry name" value="Classic Zinc Finger"/>
    <property type="match status" value="1"/>
</dbReference>
<keyword evidence="5 7" id="KW-0456">Lyase</keyword>
<evidence type="ECO:0000313" key="9">
    <source>
        <dbReference type="Proteomes" id="UP001169760"/>
    </source>
</evidence>
<evidence type="ECO:0000256" key="7">
    <source>
        <dbReference type="HAMAP-Rule" id="MF_02065"/>
    </source>
</evidence>
<dbReference type="Pfam" id="PF02618">
    <property type="entry name" value="YceG"/>
    <property type="match status" value="1"/>
</dbReference>
<proteinExistence type="inferred from homology"/>
<dbReference type="PANTHER" id="PTHR30518">
    <property type="entry name" value="ENDOLYTIC MUREIN TRANSGLYCOSYLASE"/>
    <property type="match status" value="1"/>
</dbReference>
<comment type="caution">
    <text evidence="8">The sequence shown here is derived from an EMBL/GenBank/DDBJ whole genome shotgun (WGS) entry which is preliminary data.</text>
</comment>
<evidence type="ECO:0000256" key="6">
    <source>
        <dbReference type="ARBA" id="ARBA00023316"/>
    </source>
</evidence>
<dbReference type="CDD" id="cd08010">
    <property type="entry name" value="MltG_like"/>
    <property type="match status" value="1"/>
</dbReference>
<evidence type="ECO:0000256" key="5">
    <source>
        <dbReference type="ARBA" id="ARBA00023239"/>
    </source>
</evidence>
<evidence type="ECO:0000256" key="1">
    <source>
        <dbReference type="ARBA" id="ARBA00022475"/>
    </source>
</evidence>
<feature type="site" description="Important for catalytic activity" evidence="7">
    <location>
        <position position="222"/>
    </location>
</feature>
<accession>A0AAW7X4W5</accession>
<name>A0AAW7X4W5_9GAMM</name>
<sequence>MRKLIVTLSLFLAFVVALSGAVGAYFWQWLNAPITYQAQYLQSVNNVYRVERGSNLTQIANAMAREQIIEWPKVWVLYARASQKTAVKVGEYQLLAGDTPLVLLNRLVSGDVVSYSVTLIEGSTFKDFLTTLHAQEKLQKTLASKTTEQILADLNLDIQHPEGWFFPDTYNYIAGDSDADILKRAHKTMRKVLDTQWQARAQNLPYTQPYEALIMASIVEKETGVPYERDEIAGVFIRRLQKRMRLQTDPTVIYGMGENYAGNITRKDLRTPTPYNTYVIKGLPPTPIAMPGKEAIYAALHPAEGEHLYFVAKGDGTHYFSTTLDEHLDAVAKYQKRRTSNYRSAPPVNTPTKNN</sequence>
<comment type="similarity">
    <text evidence="7">Belongs to the transglycosylase MltG family.</text>
</comment>
<dbReference type="NCBIfam" id="TIGR00247">
    <property type="entry name" value="endolytic transglycosylase MltG"/>
    <property type="match status" value="1"/>
</dbReference>
<dbReference type="GO" id="GO:0005886">
    <property type="term" value="C:plasma membrane"/>
    <property type="evidence" value="ECO:0007669"/>
    <property type="project" value="UniProtKB-UniRule"/>
</dbReference>
<reference evidence="8" key="1">
    <citation type="submission" date="2023-07" db="EMBL/GenBank/DDBJ databases">
        <title>Genome content predicts the carbon catabolic preferences of heterotrophic bacteria.</title>
        <authorList>
            <person name="Gralka M."/>
        </authorList>
    </citation>
    <scope>NUCLEOTIDE SEQUENCE</scope>
    <source>
        <strain evidence="8">I3M17_2</strain>
    </source>
</reference>
<keyword evidence="6 7" id="KW-0961">Cell wall biogenesis/degradation</keyword>
<keyword evidence="7" id="KW-0997">Cell inner membrane</keyword>